<sequence>MSLNSKKICFSLVLAAAAGMVQAVNSSCLLADAGFVAVQDNTASAGNYTSNRPKEKQRLFRSTAVEKEIVRVQKLLKNRKLSWMFANCFPNTLDTTVHFRKGSDGKPDTFVYTGDIHAMWLRDSGAQVWPYVQLANNDPKLKEMLAGVILRQFKCINIDPYANAYNDGALPDGHWMSDLTDMKPELHERKWEIDSLCYPLRLAYHYWQVTGDTSVFGAEWLEAIRNIYTTFCQQQRKEGAGPYKFQRKTERALDTLNNDGLGAPVRPVGLIVSCFRPSDDATTLQFLVPSNFFAVTSLRKAAEILETVNKETALAADCRALADEVEMALKRYATYNHPEFGTIYAFEVDGFGNHLLMDDANVPSLLAMPYLGDVDVNDPIYQNTRRFVWSDSNPYFFSGKAGEGIGGPHIGYDMVWPMSIMMKAFTSRDDAEIKTCIKMLMDTDAGTGFMHESFHKDDATNFTRPWFAWQNTLFGELILKLVNEGKVDLLNSID</sequence>
<dbReference type="AlphaFoldDB" id="A0A3E5EV09"/>
<keyword evidence="1" id="KW-0732">Signal</keyword>
<dbReference type="PANTHER" id="PTHR31047">
    <property type="entry name" value="MEIOTICALLY UP-REGULATED GENE 157 PROTEIN"/>
    <property type="match status" value="1"/>
</dbReference>
<accession>A0A3E5EV09</accession>
<dbReference type="GO" id="GO:0016787">
    <property type="term" value="F:hydrolase activity"/>
    <property type="evidence" value="ECO:0007669"/>
    <property type="project" value="UniProtKB-KW"/>
</dbReference>
<dbReference type="InterPro" id="IPR008928">
    <property type="entry name" value="6-hairpin_glycosidase_sf"/>
</dbReference>
<comment type="caution">
    <text evidence="2">The sequence shown here is derived from an EMBL/GenBank/DDBJ whole genome shotgun (WGS) entry which is preliminary data.</text>
</comment>
<keyword evidence="2" id="KW-0378">Hydrolase</keyword>
<feature type="signal peptide" evidence="1">
    <location>
        <begin position="1"/>
        <end position="23"/>
    </location>
</feature>
<feature type="chain" id="PRO_5017784226" evidence="1">
    <location>
        <begin position="24"/>
        <end position="494"/>
    </location>
</feature>
<dbReference type="PANTHER" id="PTHR31047:SF0">
    <property type="entry name" value="MEIOTICALLY UP-REGULATED GENE 157 PROTEIN"/>
    <property type="match status" value="1"/>
</dbReference>
<gene>
    <name evidence="2" type="ORF">DXB37_13425</name>
</gene>
<reference evidence="2 3" key="1">
    <citation type="submission" date="2018-08" db="EMBL/GenBank/DDBJ databases">
        <title>A genome reference for cultivated species of the human gut microbiota.</title>
        <authorList>
            <person name="Zou Y."/>
            <person name="Xue W."/>
            <person name="Luo G."/>
        </authorList>
    </citation>
    <scope>NUCLEOTIDE SEQUENCE [LARGE SCALE GENOMIC DNA]</scope>
    <source>
        <strain evidence="2 3">OM03-4</strain>
    </source>
</reference>
<dbReference type="EMBL" id="QSVA01000011">
    <property type="protein sequence ID" value="RGN92799.1"/>
    <property type="molecule type" value="Genomic_DNA"/>
</dbReference>
<dbReference type="Gene3D" id="1.50.10.10">
    <property type="match status" value="1"/>
</dbReference>
<dbReference type="InterPro" id="IPR008313">
    <property type="entry name" value="GH125"/>
</dbReference>
<evidence type="ECO:0000313" key="3">
    <source>
        <dbReference type="Proteomes" id="UP000260759"/>
    </source>
</evidence>
<name>A0A3E5EV09_BACUN</name>
<protein>
    <submittedName>
        <fullName evidence="2">Glycoside hydrolase family 125 protein</fullName>
    </submittedName>
</protein>
<dbReference type="RefSeq" id="WP_117600801.1">
    <property type="nucleotide sequence ID" value="NZ_BAABYI010000001.1"/>
</dbReference>
<evidence type="ECO:0000256" key="1">
    <source>
        <dbReference type="SAM" id="SignalP"/>
    </source>
</evidence>
<proteinExistence type="predicted"/>
<dbReference type="GO" id="GO:0005975">
    <property type="term" value="P:carbohydrate metabolic process"/>
    <property type="evidence" value="ECO:0007669"/>
    <property type="project" value="InterPro"/>
</dbReference>
<dbReference type="Proteomes" id="UP000260759">
    <property type="component" value="Unassembled WGS sequence"/>
</dbReference>
<dbReference type="SUPFAM" id="SSF48208">
    <property type="entry name" value="Six-hairpin glycosidases"/>
    <property type="match status" value="1"/>
</dbReference>
<dbReference type="Pfam" id="PF06824">
    <property type="entry name" value="Glyco_hydro_125"/>
    <property type="match status" value="1"/>
</dbReference>
<dbReference type="PIRSF" id="PIRSF028846">
    <property type="entry name" value="UCP028846"/>
    <property type="match status" value="1"/>
</dbReference>
<dbReference type="SMART" id="SM01149">
    <property type="entry name" value="DUF1237"/>
    <property type="match status" value="1"/>
</dbReference>
<evidence type="ECO:0000313" key="2">
    <source>
        <dbReference type="EMBL" id="RGN92799.1"/>
    </source>
</evidence>
<organism evidence="2 3">
    <name type="scientific">Bacteroides uniformis</name>
    <dbReference type="NCBI Taxonomy" id="820"/>
    <lineage>
        <taxon>Bacteria</taxon>
        <taxon>Pseudomonadati</taxon>
        <taxon>Bacteroidota</taxon>
        <taxon>Bacteroidia</taxon>
        <taxon>Bacteroidales</taxon>
        <taxon>Bacteroidaceae</taxon>
        <taxon>Bacteroides</taxon>
    </lineage>
</organism>
<dbReference type="InterPro" id="IPR012341">
    <property type="entry name" value="6hp_glycosidase-like_sf"/>
</dbReference>